<reference evidence="1" key="1">
    <citation type="journal article" date="2015" name="Nature">
        <title>Complex archaea that bridge the gap between prokaryotes and eukaryotes.</title>
        <authorList>
            <person name="Spang A."/>
            <person name="Saw J.H."/>
            <person name="Jorgensen S.L."/>
            <person name="Zaremba-Niedzwiedzka K."/>
            <person name="Martijn J."/>
            <person name="Lind A.E."/>
            <person name="van Eijk R."/>
            <person name="Schleper C."/>
            <person name="Guy L."/>
            <person name="Ettema T.J."/>
        </authorList>
    </citation>
    <scope>NUCLEOTIDE SEQUENCE</scope>
</reference>
<organism evidence="1">
    <name type="scientific">marine sediment metagenome</name>
    <dbReference type="NCBI Taxonomy" id="412755"/>
    <lineage>
        <taxon>unclassified sequences</taxon>
        <taxon>metagenomes</taxon>
        <taxon>ecological metagenomes</taxon>
    </lineage>
</organism>
<sequence length="113" mass="13109">MLRELKRSLIRLSEQMRTKIIFIGLCIILLIGCGVDTDGDSIFPEEVKIVDLQPQSNYDAPINVTYLIDEFRVVDNSPNLMQRLEWENKTYIIFRYKGNCSADEYIGLRTNTC</sequence>
<protein>
    <submittedName>
        <fullName evidence="1">Uncharacterized protein</fullName>
    </submittedName>
</protein>
<dbReference type="PROSITE" id="PS51257">
    <property type="entry name" value="PROKAR_LIPOPROTEIN"/>
    <property type="match status" value="1"/>
</dbReference>
<dbReference type="AlphaFoldDB" id="A0A0F9GY62"/>
<comment type="caution">
    <text evidence="1">The sequence shown here is derived from an EMBL/GenBank/DDBJ whole genome shotgun (WGS) entry which is preliminary data.</text>
</comment>
<proteinExistence type="predicted"/>
<accession>A0A0F9GY62</accession>
<dbReference type="EMBL" id="LAZR01026658">
    <property type="protein sequence ID" value="KKL68047.1"/>
    <property type="molecule type" value="Genomic_DNA"/>
</dbReference>
<name>A0A0F9GY62_9ZZZZ</name>
<gene>
    <name evidence="1" type="ORF">LCGC14_2128900</name>
</gene>
<evidence type="ECO:0000313" key="1">
    <source>
        <dbReference type="EMBL" id="KKL68047.1"/>
    </source>
</evidence>